<dbReference type="CDD" id="cd03468">
    <property type="entry name" value="PolY_like"/>
    <property type="match status" value="1"/>
</dbReference>
<dbReference type="Proteomes" id="UP001217500">
    <property type="component" value="Chromosome"/>
</dbReference>
<reference evidence="3" key="1">
    <citation type="submission" date="2023-01" db="EMBL/GenBank/DDBJ databases">
        <title>The genome sequence of Kordiimonadaceae bacterium 6D33.</title>
        <authorList>
            <person name="Liu Y."/>
        </authorList>
    </citation>
    <scope>NUCLEOTIDE SEQUENCE</scope>
    <source>
        <strain evidence="3">6D33</strain>
    </source>
</reference>
<dbReference type="SUPFAM" id="SSF56672">
    <property type="entry name" value="DNA/RNA polymerases"/>
    <property type="match status" value="1"/>
</dbReference>
<dbReference type="InterPro" id="IPR043502">
    <property type="entry name" value="DNA/RNA_pol_sf"/>
</dbReference>
<protein>
    <submittedName>
        <fullName evidence="3">DNA polymerase Y family protein</fullName>
    </submittedName>
</protein>
<dbReference type="InterPro" id="IPR001126">
    <property type="entry name" value="UmuC"/>
</dbReference>
<keyword evidence="4" id="KW-1185">Reference proteome</keyword>
<accession>A0AAE9XVK0</accession>
<dbReference type="KEGG" id="gso:PH603_02825"/>
<dbReference type="Pfam" id="PF00817">
    <property type="entry name" value="IMS"/>
    <property type="match status" value="1"/>
</dbReference>
<evidence type="ECO:0000256" key="1">
    <source>
        <dbReference type="ARBA" id="ARBA00022763"/>
    </source>
</evidence>
<sequence length="516" mass="56516">MRRILSLWLPHWPVERWRRQGGISPAPDRPLVFYEQAGNRQLLTAVDETAGAMGLRIGQPLADARAIVPDIAVLPADRQADAEALVRLARWLVRMSPITATDGDEGLLVDTTGTDHLMGGEASMLETVTGWLAGLGISARVALAPTRGAAWALARYGANGAVAIPETLAALLAPLPVAALRLDGGTILLLQRLGLKTVGDLAGLPRTGIARRFRGAEARQVSDLLDRLDRVTGRKPDPLGALVPLPDWRVRRAFMEPLMTPEGLMAVATSLVADLGHALETAGQGLRRLRLLAFGTDGSLQVAAIGTSRASRDAAHLMRLLREKIPEIDPGFGIDLLLMEAHDCIPLAERQMAAGHEERTTEALDRLMDRLGTRLGQGSVARLRHRESHLPERAQTLAAPATDDLGWDRLPAGLPPRPLRLLARPEPIEVMAEVPEGPPLTFRWRRVAWRVARAEGPERLSSEWWRHDAPKSRDYYRVEVTAGPRFWLFRHGLYGVPGVRHAEEGAPAWYLHGFFA</sequence>
<proteinExistence type="predicted"/>
<evidence type="ECO:0000313" key="4">
    <source>
        <dbReference type="Proteomes" id="UP001217500"/>
    </source>
</evidence>
<dbReference type="InterPro" id="IPR050356">
    <property type="entry name" value="SulA_CellDiv_inhibitor"/>
</dbReference>
<dbReference type="PANTHER" id="PTHR35369:SF2">
    <property type="entry name" value="BLR3025 PROTEIN"/>
    <property type="match status" value="1"/>
</dbReference>
<keyword evidence="1" id="KW-0227">DNA damage</keyword>
<dbReference type="AlphaFoldDB" id="A0AAE9XVK0"/>
<dbReference type="RefSeq" id="WP_289504412.1">
    <property type="nucleotide sequence ID" value="NZ_CP116805.1"/>
</dbReference>
<name>A0AAE9XVK0_9PROT</name>
<organism evidence="3 4">
    <name type="scientific">Gimibacter soli</name>
    <dbReference type="NCBI Taxonomy" id="3024400"/>
    <lineage>
        <taxon>Bacteria</taxon>
        <taxon>Pseudomonadati</taxon>
        <taxon>Pseudomonadota</taxon>
        <taxon>Alphaproteobacteria</taxon>
        <taxon>Kordiimonadales</taxon>
        <taxon>Temperatibacteraceae</taxon>
        <taxon>Gimibacter</taxon>
    </lineage>
</organism>
<dbReference type="GO" id="GO:0006281">
    <property type="term" value="P:DNA repair"/>
    <property type="evidence" value="ECO:0007669"/>
    <property type="project" value="InterPro"/>
</dbReference>
<evidence type="ECO:0000259" key="2">
    <source>
        <dbReference type="Pfam" id="PF00817"/>
    </source>
</evidence>
<evidence type="ECO:0000313" key="3">
    <source>
        <dbReference type="EMBL" id="WCL54693.1"/>
    </source>
</evidence>
<dbReference type="PANTHER" id="PTHR35369">
    <property type="entry name" value="BLR3025 PROTEIN-RELATED"/>
    <property type="match status" value="1"/>
</dbReference>
<gene>
    <name evidence="3" type="ORF">PH603_02825</name>
</gene>
<dbReference type="EMBL" id="CP116805">
    <property type="protein sequence ID" value="WCL54693.1"/>
    <property type="molecule type" value="Genomic_DNA"/>
</dbReference>
<feature type="domain" description="UmuC" evidence="2">
    <location>
        <begin position="28"/>
        <end position="153"/>
    </location>
</feature>